<comment type="caution">
    <text evidence="2">The sequence shown here is derived from an EMBL/GenBank/DDBJ whole genome shotgun (WGS) entry which is preliminary data.</text>
</comment>
<proteinExistence type="predicted"/>
<reference evidence="2 3" key="1">
    <citation type="submission" date="2020-08" db="EMBL/GenBank/DDBJ databases">
        <title>Functional genomics of gut bacteria from endangered species of beetles.</title>
        <authorList>
            <person name="Carlos-Shanley C."/>
        </authorList>
    </citation>
    <scope>NUCLEOTIDE SEQUENCE [LARGE SCALE GENOMIC DNA]</scope>
    <source>
        <strain evidence="2 3">S00198</strain>
    </source>
</reference>
<dbReference type="EMBL" id="JACHLK010000003">
    <property type="protein sequence ID" value="MBB6559581.1"/>
    <property type="molecule type" value="Genomic_DNA"/>
</dbReference>
<evidence type="ECO:0000256" key="1">
    <source>
        <dbReference type="SAM" id="MobiDB-lite"/>
    </source>
</evidence>
<sequence>MGYYAAPLNFEGDAELEGGYTPPSGVSAVGISATLRSIGRFAYRPPLNTDADATLKGGYLRPSGTAAAAIITVLRRPLADAGLQTVAPLGLSGFSGGTAQLRHQYRLVEPSGIDASSVGLPSLKLTRRFVAVVHSGAPGPVSGGYTAPPPQYASATLTQRGSFQRLGRASVANFFKTIAPHGIPQPGASQPMVIEGMRWIHPLGWNGSVVPAPFVKDTAIKPVGIPSPEAAAGRPTVFNWRQYVLVLGAQASLHGTAYVQGGVKFVAPQGLQSFVLGAVTVINTRADQSAKPPGIAAPGMGAVNVSPRILRLFGIYGTAPGFPRVQFPPQPKGWLSTAFGYATVEFKTKQIRPVGFDSSGAAFPRVADRARKVFHVASVVTSVFGDVQVRAKNFRVTVPGLLSQEMSPWAEVRNTRRFLSVPGMPAPGVGAGTTARNKTPSIAPGAISSLQFGRVDHLVVAWRVREVAPSGIPVPLSPLGKPVLWQTPSFTPLGIAAPAVPGPMVSHGRRALSQTGSETLRAGMPTVGFAYRAIVAEDRGIDGAAWGRARVEHEHRTIDLLSQGFMAFGTAWVERGRRAIAPASIREPDMHQHQIAGTRYLGAEGFEATRWLTRIIPVSREIFPKTFGASYGLAAVQHRKRFLLPLGVTTYPEPVQHWGTARAWNLRQVVTMYEDQSSGLWPLPWPQWTAIENRNRTPRVTGFNAGRVPQPTIANKARTLAPGGMAFPVLPEYQKTGMVSHRLRPLPLEGIEAPPMTRWAIVHNKARPVQPAGFAATVPGQAQVVNLRRFYRVQGFDSAWFGYPFVAPRIRELTFESRYGIQPPRIELPVVQLYARHIEPKSIDQSGMGAVELRVFFRKITPRWTVRDVFGEAVLRNKTPEVRTRGRAADEWGDALVRLQWRPVKPEGTSMELFGQTKIADRKQRLTVPGANYMLVSDKVTVRRIGAIPVVTQYIDLRWFVIAPDGSSVESDSGYGIPYPWPAMGQPDLLKGYIFHGQGGGPPNDMLAMGRPTITANGIRVEPGIFDFYVGEPFVSLKRRAVAAPSLGQLVVDGTGTNYMGSWGKPALSPHTIYAVMEATAQAMRNHNMNPTSLHPVRAFEEFGRPSVFTWRGVVAPHGIASSGAGGTVGTTWGVGQPSLHNRRQEIRAIGSLMQRLGWPTIPGPQTVLIEDAITGYAAGTPTVGRPPYVGPSYIRAGAVSFQEFGLAMVDHRHRTVRPAGWFTQIMGSSYTPDGNGTLYMPQALHVGPKRPTIPNGYDAALYGTPWVSLRVRELQAQGHDSFVSEYDLQNFAKRMRVRNVDTAWGGRRSVFTQGHASSQVGAPGVRPGTHYIRPDGNADQYRKGAF</sequence>
<protein>
    <submittedName>
        <fullName evidence="2">Uncharacterized protein</fullName>
    </submittedName>
</protein>
<evidence type="ECO:0000313" key="2">
    <source>
        <dbReference type="EMBL" id="MBB6559581.1"/>
    </source>
</evidence>
<organism evidence="2 3">
    <name type="scientific">Acidovorax soli</name>
    <dbReference type="NCBI Taxonomy" id="592050"/>
    <lineage>
        <taxon>Bacteria</taxon>
        <taxon>Pseudomonadati</taxon>
        <taxon>Pseudomonadota</taxon>
        <taxon>Betaproteobacteria</taxon>
        <taxon>Burkholderiales</taxon>
        <taxon>Comamonadaceae</taxon>
        <taxon>Acidovorax</taxon>
    </lineage>
</organism>
<accession>A0A7X0PDJ2</accession>
<name>A0A7X0PDJ2_9BURK</name>
<gene>
    <name evidence="2" type="ORF">HNP48_002248</name>
</gene>
<feature type="region of interest" description="Disordered" evidence="1">
    <location>
        <begin position="1316"/>
        <end position="1339"/>
    </location>
</feature>
<evidence type="ECO:0000313" key="3">
    <source>
        <dbReference type="Proteomes" id="UP000575083"/>
    </source>
</evidence>
<dbReference type="Proteomes" id="UP000575083">
    <property type="component" value="Unassembled WGS sequence"/>
</dbReference>
<dbReference type="RefSeq" id="WP_184856977.1">
    <property type="nucleotide sequence ID" value="NZ_JACHLK010000003.1"/>
</dbReference>
<keyword evidence="3" id="KW-1185">Reference proteome</keyword>